<evidence type="ECO:0000313" key="3">
    <source>
        <dbReference type="Proteomes" id="UP001595999"/>
    </source>
</evidence>
<dbReference type="Proteomes" id="UP001595999">
    <property type="component" value="Unassembled WGS sequence"/>
</dbReference>
<gene>
    <name evidence="2" type="ORF">ACFO0R_20255</name>
</gene>
<dbReference type="RefSeq" id="WP_231460685.1">
    <property type="nucleotide sequence ID" value="NZ_JAJOHW010000003.1"/>
</dbReference>
<dbReference type="EMBL" id="JBHSEK010000018">
    <property type="protein sequence ID" value="MFC4491952.1"/>
    <property type="molecule type" value="Genomic_DNA"/>
</dbReference>
<dbReference type="Pfam" id="PF13924">
    <property type="entry name" value="Lipocalin_5"/>
    <property type="match status" value="1"/>
</dbReference>
<accession>A0ABV8ZY96</accession>
<evidence type="ECO:0000259" key="1">
    <source>
        <dbReference type="Pfam" id="PF13924"/>
    </source>
</evidence>
<feature type="domain" description="Lipocalin-like" evidence="1">
    <location>
        <begin position="11"/>
        <end position="136"/>
    </location>
</feature>
<keyword evidence="3" id="KW-1185">Reference proteome</keyword>
<name>A0ABV8ZY96_9NEIS</name>
<comment type="caution">
    <text evidence="2">The sequence shown here is derived from an EMBL/GenBank/DDBJ whole genome shotgun (WGS) entry which is preliminary data.</text>
</comment>
<sequence>MPDIQAQPLSGWWRIVSFQLEFQDTGECVDTYGRAPLGHIVIERDRIMSILTSQERPNHDPAALFEAMIAYSGLCRVEGEDKLIIQVDTAWHPAWVGTEQRRFFRLDRDVLSIATAWQTHPSFPGRTARGVLMARKSKV</sequence>
<organism evidence="2 3">
    <name type="scientific">Chromobacterium aquaticum</name>
    <dbReference type="NCBI Taxonomy" id="467180"/>
    <lineage>
        <taxon>Bacteria</taxon>
        <taxon>Pseudomonadati</taxon>
        <taxon>Pseudomonadota</taxon>
        <taxon>Betaproteobacteria</taxon>
        <taxon>Neisseriales</taxon>
        <taxon>Chromobacteriaceae</taxon>
        <taxon>Chromobacterium</taxon>
    </lineage>
</organism>
<dbReference type="InterPro" id="IPR024311">
    <property type="entry name" value="Lipocalin-like"/>
</dbReference>
<proteinExistence type="predicted"/>
<protein>
    <submittedName>
        <fullName evidence="2">Lipocalin-like domain-containing protein</fullName>
    </submittedName>
</protein>
<evidence type="ECO:0000313" key="2">
    <source>
        <dbReference type="EMBL" id="MFC4491952.1"/>
    </source>
</evidence>
<reference evidence="3" key="1">
    <citation type="journal article" date="2019" name="Int. J. Syst. Evol. Microbiol.">
        <title>The Global Catalogue of Microorganisms (GCM) 10K type strain sequencing project: providing services to taxonomists for standard genome sequencing and annotation.</title>
        <authorList>
            <consortium name="The Broad Institute Genomics Platform"/>
            <consortium name="The Broad Institute Genome Sequencing Center for Infectious Disease"/>
            <person name="Wu L."/>
            <person name="Ma J."/>
        </authorList>
    </citation>
    <scope>NUCLEOTIDE SEQUENCE [LARGE SCALE GENOMIC DNA]</scope>
    <source>
        <strain evidence="3">CGMCC 4.7608</strain>
    </source>
</reference>